<dbReference type="AlphaFoldDB" id="A0A0R1VZQ4"/>
<evidence type="ECO:0000256" key="3">
    <source>
        <dbReference type="ARBA" id="ARBA00022840"/>
    </source>
</evidence>
<dbReference type="SUPFAM" id="SSF52540">
    <property type="entry name" value="P-loop containing nucleoside triphosphate hydrolases"/>
    <property type="match status" value="2"/>
</dbReference>
<dbReference type="InterPro" id="IPR017871">
    <property type="entry name" value="ABC_transporter-like_CS"/>
</dbReference>
<organism evidence="5 6">
    <name type="scientific">Paucilactobacillus suebicus DSM 5007 = KCTC 3549</name>
    <dbReference type="NCBI Taxonomy" id="1423807"/>
    <lineage>
        <taxon>Bacteria</taxon>
        <taxon>Bacillati</taxon>
        <taxon>Bacillota</taxon>
        <taxon>Bacilli</taxon>
        <taxon>Lactobacillales</taxon>
        <taxon>Lactobacillaceae</taxon>
        <taxon>Paucilactobacillus</taxon>
    </lineage>
</organism>
<evidence type="ECO:0000256" key="2">
    <source>
        <dbReference type="ARBA" id="ARBA00022741"/>
    </source>
</evidence>
<dbReference type="OrthoDB" id="9760950at2"/>
<evidence type="ECO:0000313" key="5">
    <source>
        <dbReference type="EMBL" id="KRM09339.1"/>
    </source>
</evidence>
<dbReference type="Gene3D" id="3.40.50.300">
    <property type="entry name" value="P-loop containing nucleotide triphosphate hydrolases"/>
    <property type="match status" value="3"/>
</dbReference>
<dbReference type="SMART" id="SM00382">
    <property type="entry name" value="AAA"/>
    <property type="match status" value="2"/>
</dbReference>
<dbReference type="CDD" id="cd03221">
    <property type="entry name" value="ABCF_EF-3"/>
    <property type="match status" value="1"/>
</dbReference>
<keyword evidence="3" id="KW-0067">ATP-binding</keyword>
<dbReference type="GO" id="GO:0016887">
    <property type="term" value="F:ATP hydrolysis activity"/>
    <property type="evidence" value="ECO:0007669"/>
    <property type="project" value="InterPro"/>
</dbReference>
<comment type="caution">
    <text evidence="5">The sequence shown here is derived from an EMBL/GenBank/DDBJ whole genome shotgun (WGS) entry which is preliminary data.</text>
</comment>
<dbReference type="Pfam" id="PF00005">
    <property type="entry name" value="ABC_tran"/>
    <property type="match status" value="2"/>
</dbReference>
<dbReference type="STRING" id="1423807.FD16_GL001836"/>
<keyword evidence="2" id="KW-0547">Nucleotide-binding</keyword>
<dbReference type="InterPro" id="IPR003439">
    <property type="entry name" value="ABC_transporter-like_ATP-bd"/>
</dbReference>
<dbReference type="GO" id="GO:0005524">
    <property type="term" value="F:ATP binding"/>
    <property type="evidence" value="ECO:0007669"/>
    <property type="project" value="UniProtKB-KW"/>
</dbReference>
<evidence type="ECO:0000259" key="4">
    <source>
        <dbReference type="PROSITE" id="PS50893"/>
    </source>
</evidence>
<dbReference type="eggNOG" id="COG0488">
    <property type="taxonomic scope" value="Bacteria"/>
</dbReference>
<evidence type="ECO:0000256" key="1">
    <source>
        <dbReference type="ARBA" id="ARBA00022737"/>
    </source>
</evidence>
<dbReference type="PROSITE" id="PS00211">
    <property type="entry name" value="ABC_TRANSPORTER_1"/>
    <property type="match status" value="1"/>
</dbReference>
<dbReference type="PATRIC" id="fig|1423807.3.peg.1881"/>
<accession>A0A0R1VZQ4</accession>
<dbReference type="PANTHER" id="PTHR19211">
    <property type="entry name" value="ATP-BINDING TRANSPORT PROTEIN-RELATED"/>
    <property type="match status" value="1"/>
</dbReference>
<dbReference type="InterPro" id="IPR027417">
    <property type="entry name" value="P-loop_NTPase"/>
</dbReference>
<evidence type="ECO:0000313" key="6">
    <source>
        <dbReference type="Proteomes" id="UP000051820"/>
    </source>
</evidence>
<sequence length="503" mass="56477">MAQIIIRKVKKIVDGRVLFDANALNAQTGDVVGVVGGNGSGKTTLMNMIMGLDSDYQGNINTDGQIEFVPQINAQNDRSGGQTTSEKIRVAVAKWPEILILDEPTSNLDENHQHQLIKTVENYSGLTIIISRDRHFLNAVTSKIWSVEDNHFTEYNDNFDEFELRQNQEFKRRMDEYARQKDYQSSIRRAVEERKQKAAHIRKGSKNMGRIERAQTKSIREQNAGKMERSAHAMLKKANSGDANKPFQVAPIKLMVTDFPKFTGKTLASATQLKISFDHKILIDNGTFKIKPGDKVALVGPNGSGKTTLIKSIINRQNYLNVSDNARIGYFNQDLTALPLEDKVLNFVQKDSRVNDDRLRQVMGAFGITHAYYDKQIAHLSGGQKVKVQLLKVLLGANNFLVLDEPTNFLDMSAIDALASFIEQYPGSVLFVSHDQGFRNRVARRTLLITKCQLVDPAIQSVNQKVNSDLPLLKMRYDQLIQSGNGDPQEISAMKAKINRLTQ</sequence>
<dbReference type="PANTHER" id="PTHR19211:SF100">
    <property type="entry name" value="RIBOSOME PROTECTION PROTEIN VMLR"/>
    <property type="match status" value="1"/>
</dbReference>
<proteinExistence type="predicted"/>
<reference evidence="5 6" key="1">
    <citation type="journal article" date="2015" name="Genome Announc.">
        <title>Expanding the biotechnology potential of lactobacilli through comparative genomics of 213 strains and associated genera.</title>
        <authorList>
            <person name="Sun Z."/>
            <person name="Harris H.M."/>
            <person name="McCann A."/>
            <person name="Guo C."/>
            <person name="Argimon S."/>
            <person name="Zhang W."/>
            <person name="Yang X."/>
            <person name="Jeffery I.B."/>
            <person name="Cooney J.C."/>
            <person name="Kagawa T.F."/>
            <person name="Liu W."/>
            <person name="Song Y."/>
            <person name="Salvetti E."/>
            <person name="Wrobel A."/>
            <person name="Rasinkangas P."/>
            <person name="Parkhill J."/>
            <person name="Rea M.C."/>
            <person name="O'Sullivan O."/>
            <person name="Ritari J."/>
            <person name="Douillard F.P."/>
            <person name="Paul Ross R."/>
            <person name="Yang R."/>
            <person name="Briner A.E."/>
            <person name="Felis G.E."/>
            <person name="de Vos W.M."/>
            <person name="Barrangou R."/>
            <person name="Klaenhammer T.R."/>
            <person name="Caufield P.W."/>
            <person name="Cui Y."/>
            <person name="Zhang H."/>
            <person name="O'Toole P.W."/>
        </authorList>
    </citation>
    <scope>NUCLEOTIDE SEQUENCE [LARGE SCALE GENOMIC DNA]</scope>
    <source>
        <strain evidence="5 6">DSM 5007</strain>
    </source>
</reference>
<keyword evidence="1" id="KW-0677">Repeat</keyword>
<dbReference type="Proteomes" id="UP000051820">
    <property type="component" value="Unassembled WGS sequence"/>
</dbReference>
<gene>
    <name evidence="5" type="ORF">FD16_GL001836</name>
</gene>
<dbReference type="InterPro" id="IPR003593">
    <property type="entry name" value="AAA+_ATPase"/>
</dbReference>
<dbReference type="RefSeq" id="WP_010623035.1">
    <property type="nucleotide sequence ID" value="NZ_AZGF01000044.1"/>
</dbReference>
<feature type="domain" description="ABC transporter" evidence="4">
    <location>
        <begin position="254"/>
        <end position="476"/>
    </location>
</feature>
<dbReference type="PROSITE" id="PS50893">
    <property type="entry name" value="ABC_TRANSPORTER_2"/>
    <property type="match status" value="2"/>
</dbReference>
<dbReference type="InterPro" id="IPR050611">
    <property type="entry name" value="ABCF"/>
</dbReference>
<keyword evidence="6" id="KW-1185">Reference proteome</keyword>
<feature type="domain" description="ABC transporter" evidence="4">
    <location>
        <begin position="4"/>
        <end position="174"/>
    </location>
</feature>
<protein>
    <submittedName>
        <fullName evidence="5">ABC transporter ATPase</fullName>
    </submittedName>
</protein>
<dbReference type="EMBL" id="AZGF01000044">
    <property type="protein sequence ID" value="KRM09339.1"/>
    <property type="molecule type" value="Genomic_DNA"/>
</dbReference>
<name>A0A0R1VZQ4_9LACO</name>